<comment type="similarity">
    <text evidence="1">Belongs to the GSTCD family.</text>
</comment>
<dbReference type="SUPFAM" id="SSF47616">
    <property type="entry name" value="GST C-terminal domain-like"/>
    <property type="match status" value="1"/>
</dbReference>
<name>A0A6A4WKR7_AMPAM</name>
<evidence type="ECO:0000313" key="3">
    <source>
        <dbReference type="EMBL" id="KAF0304260.1"/>
    </source>
</evidence>
<proteinExistence type="inferred from homology"/>
<keyword evidence="3" id="KW-0808">Transferase</keyword>
<reference evidence="3 4" key="1">
    <citation type="submission" date="2019-07" db="EMBL/GenBank/DDBJ databases">
        <title>Draft genome assembly of a fouling barnacle, Amphibalanus amphitrite (Darwin, 1854): The first reference genome for Thecostraca.</title>
        <authorList>
            <person name="Kim W."/>
        </authorList>
    </citation>
    <scope>NUCLEOTIDE SEQUENCE [LARGE SCALE GENOMIC DNA]</scope>
    <source>
        <strain evidence="3">SNU_AA5</strain>
        <tissue evidence="3">Soma without cirri and trophi</tissue>
    </source>
</reference>
<dbReference type="GO" id="GO:0016740">
    <property type="term" value="F:transferase activity"/>
    <property type="evidence" value="ECO:0007669"/>
    <property type="project" value="UniProtKB-KW"/>
</dbReference>
<evidence type="ECO:0000256" key="1">
    <source>
        <dbReference type="ARBA" id="ARBA00008797"/>
    </source>
</evidence>
<dbReference type="PANTHER" id="PTHR13369">
    <property type="match status" value="1"/>
</dbReference>
<dbReference type="InterPro" id="IPR036282">
    <property type="entry name" value="Glutathione-S-Trfase_C_sf"/>
</dbReference>
<keyword evidence="4" id="KW-1185">Reference proteome</keyword>
<dbReference type="AlphaFoldDB" id="A0A6A4WKR7"/>
<comment type="caution">
    <text evidence="3">The sequence shown here is derived from an EMBL/GenBank/DDBJ whole genome shotgun (WGS) entry which is preliminary data.</text>
</comment>
<dbReference type="PANTHER" id="PTHR13369:SF0">
    <property type="entry name" value="GLUTATHIONE S-TRANSFERASE C-TERMINAL DOMAIN-CONTAINING PROTEIN"/>
    <property type="match status" value="1"/>
</dbReference>
<dbReference type="EMBL" id="VIIS01000861">
    <property type="protein sequence ID" value="KAF0304260.1"/>
    <property type="molecule type" value="Genomic_DNA"/>
</dbReference>
<accession>A0A6A4WKR7</accession>
<evidence type="ECO:0000259" key="2">
    <source>
        <dbReference type="Pfam" id="PF13679"/>
    </source>
</evidence>
<sequence length="512" mass="54761">MATGHDPRPAGEDRFACRLGPQPGDVDCLGDGGGLRIYLPCLSGSGLVPAETAAALLALRGAGVPAHWLQPVLVTGAQWRGAPVAVRLPRPAVAEAQLPAEVADCRLPAAHLPAERLCVAGLCAVVRRAVKTVDGLRWPDGGHYCRRDDSLLGFRRGTLAPPADASLWTRFCERDVPEALRAALAATRVKFTVPAELLQFEHHMHQPLRVHNVWKQDQASGGTVRAWGSGDHRTALQCVRHTYAEGHVLTISDLLLYPCLRLLTEALRPHGLRLSEAAPAVSQWMAAVEAVPGLAETWAACFPPEQPGQPGPRLALSLPRAVCPPAGWPANSTSSRTWPGWRCAPHGPATPSSTSAAAAATWVLLLAVLRPDCHVVLVENKEESLRRGQDRAAALNLTNVSLYQCNMEFYRGQFQLGVALHACGVATDLVAERCLAAGAALVCCPCCYGAVHDFGSVRYPRSAAGRRTGAAPRDWLVLGHAADQTHADGSEKSRQGRRCMALVDSDRAAHLR</sequence>
<dbReference type="Gene3D" id="3.40.50.150">
    <property type="entry name" value="Vaccinia Virus protein VP39"/>
    <property type="match status" value="1"/>
</dbReference>
<protein>
    <submittedName>
        <fullName evidence="3">Glutathione S-transferase C-terminal domain-containing</fullName>
    </submittedName>
</protein>
<dbReference type="InterPro" id="IPR029063">
    <property type="entry name" value="SAM-dependent_MTases_sf"/>
</dbReference>
<dbReference type="Proteomes" id="UP000440578">
    <property type="component" value="Unassembled WGS sequence"/>
</dbReference>
<dbReference type="InterPro" id="IPR025714">
    <property type="entry name" value="Methyltranfer_dom"/>
</dbReference>
<dbReference type="Pfam" id="PF13679">
    <property type="entry name" value="Methyltransf_32"/>
    <property type="match status" value="1"/>
</dbReference>
<dbReference type="SUPFAM" id="SSF53335">
    <property type="entry name" value="S-adenosyl-L-methionine-dependent methyltransferases"/>
    <property type="match status" value="1"/>
</dbReference>
<feature type="domain" description="Methyltransferase" evidence="2">
    <location>
        <begin position="370"/>
        <end position="451"/>
    </location>
</feature>
<organism evidence="3 4">
    <name type="scientific">Amphibalanus amphitrite</name>
    <name type="common">Striped barnacle</name>
    <name type="synonym">Balanus amphitrite</name>
    <dbReference type="NCBI Taxonomy" id="1232801"/>
    <lineage>
        <taxon>Eukaryota</taxon>
        <taxon>Metazoa</taxon>
        <taxon>Ecdysozoa</taxon>
        <taxon>Arthropoda</taxon>
        <taxon>Crustacea</taxon>
        <taxon>Multicrustacea</taxon>
        <taxon>Cirripedia</taxon>
        <taxon>Thoracica</taxon>
        <taxon>Thoracicalcarea</taxon>
        <taxon>Balanomorpha</taxon>
        <taxon>Balanoidea</taxon>
        <taxon>Balanidae</taxon>
        <taxon>Amphibalaninae</taxon>
        <taxon>Amphibalanus</taxon>
    </lineage>
</organism>
<gene>
    <name evidence="3" type="ORF">FJT64_023893</name>
</gene>
<dbReference type="OrthoDB" id="206598at2759"/>
<evidence type="ECO:0000313" key="4">
    <source>
        <dbReference type="Proteomes" id="UP000440578"/>
    </source>
</evidence>
<dbReference type="GO" id="GO:0005737">
    <property type="term" value="C:cytoplasm"/>
    <property type="evidence" value="ECO:0007669"/>
    <property type="project" value="TreeGrafter"/>
</dbReference>